<dbReference type="InterPro" id="IPR000462">
    <property type="entry name" value="CDP-OH_P_trans"/>
</dbReference>
<keyword evidence="4" id="KW-1133">Transmembrane helix</keyword>
<dbReference type="GO" id="GO:0008654">
    <property type="term" value="P:phospholipid biosynthetic process"/>
    <property type="evidence" value="ECO:0007669"/>
    <property type="project" value="InterPro"/>
</dbReference>
<dbReference type="RefSeq" id="WP_093118076.1">
    <property type="nucleotide sequence ID" value="NZ_FNWJ01000002.1"/>
</dbReference>
<name>A0A1H6FUT0_THEAL</name>
<feature type="transmembrane region" description="Helical" evidence="4">
    <location>
        <begin position="188"/>
        <end position="208"/>
    </location>
</feature>
<dbReference type="Pfam" id="PF01066">
    <property type="entry name" value="CDP-OH_P_transf"/>
    <property type="match status" value="1"/>
</dbReference>
<protein>
    <submittedName>
        <fullName evidence="5">Phosphatidylglycerophosphate synthase</fullName>
    </submittedName>
</protein>
<sequence length="235" mass="24962">MDDRSTPDPTPSPERRRARRGFRVLAGIDRRPLPSPEEIAAGPLRPLTLPNLVDYARFVALGAFIALAVEVGHRSAGLALLFAAIAAADYLDGLLARLTGQFSRLGLLLDPLVDRLLALAGAGVCLAYGFLPEPLLLALVARELVTLALARVALARGQALRINWPGRIAVAFVFAALAGALWQESALWVVLLAIGVANSLAATTLYVLDGLRRPSSSRGQRRDDKPGAEEASSFG</sequence>
<dbReference type="EMBL" id="FNWJ01000002">
    <property type="protein sequence ID" value="SEH14549.1"/>
    <property type="molecule type" value="Genomic_DNA"/>
</dbReference>
<dbReference type="GO" id="GO:0016780">
    <property type="term" value="F:phosphotransferase activity, for other substituted phosphate groups"/>
    <property type="evidence" value="ECO:0007669"/>
    <property type="project" value="InterPro"/>
</dbReference>
<reference evidence="6" key="1">
    <citation type="submission" date="2016-10" db="EMBL/GenBank/DDBJ databases">
        <authorList>
            <person name="Varghese N."/>
            <person name="Submissions S."/>
        </authorList>
    </citation>
    <scope>NUCLEOTIDE SEQUENCE [LARGE SCALE GENOMIC DNA]</scope>
    <source>
        <strain evidence="6">ATCC 35263</strain>
    </source>
</reference>
<evidence type="ECO:0000256" key="3">
    <source>
        <dbReference type="SAM" id="MobiDB-lite"/>
    </source>
</evidence>
<dbReference type="STRING" id="29539.SAMN02745716_1667"/>
<evidence type="ECO:0000256" key="1">
    <source>
        <dbReference type="ARBA" id="ARBA00022679"/>
    </source>
</evidence>
<feature type="transmembrane region" description="Helical" evidence="4">
    <location>
        <begin position="55"/>
        <end position="72"/>
    </location>
</feature>
<keyword evidence="4" id="KW-0812">Transmembrane</keyword>
<keyword evidence="6" id="KW-1185">Reference proteome</keyword>
<dbReference type="PROSITE" id="PS00379">
    <property type="entry name" value="CDP_ALCOHOL_P_TRANSF"/>
    <property type="match status" value="1"/>
</dbReference>
<evidence type="ECO:0000256" key="4">
    <source>
        <dbReference type="SAM" id="Phobius"/>
    </source>
</evidence>
<dbReference type="InterPro" id="IPR043130">
    <property type="entry name" value="CDP-OH_PTrfase_TM_dom"/>
</dbReference>
<dbReference type="Gene3D" id="1.20.120.1760">
    <property type="match status" value="1"/>
</dbReference>
<gene>
    <name evidence="5" type="ORF">SAMN02745716_1667</name>
</gene>
<feature type="region of interest" description="Disordered" evidence="3">
    <location>
        <begin position="214"/>
        <end position="235"/>
    </location>
</feature>
<dbReference type="GO" id="GO:0016020">
    <property type="term" value="C:membrane"/>
    <property type="evidence" value="ECO:0007669"/>
    <property type="project" value="InterPro"/>
</dbReference>
<proteinExistence type="inferred from homology"/>
<dbReference type="InterPro" id="IPR048254">
    <property type="entry name" value="CDP_ALCOHOL_P_TRANSF_CS"/>
</dbReference>
<comment type="similarity">
    <text evidence="2">Belongs to the CDP-alcohol phosphatidyltransferase class-I family.</text>
</comment>
<feature type="transmembrane region" description="Helical" evidence="4">
    <location>
        <begin position="78"/>
        <end position="100"/>
    </location>
</feature>
<feature type="transmembrane region" description="Helical" evidence="4">
    <location>
        <begin position="112"/>
        <end position="130"/>
    </location>
</feature>
<keyword evidence="4" id="KW-0472">Membrane</keyword>
<dbReference type="Proteomes" id="UP000222056">
    <property type="component" value="Unassembled WGS sequence"/>
</dbReference>
<evidence type="ECO:0000313" key="6">
    <source>
        <dbReference type="Proteomes" id="UP000222056"/>
    </source>
</evidence>
<evidence type="ECO:0000313" key="5">
    <source>
        <dbReference type="EMBL" id="SEH14549.1"/>
    </source>
</evidence>
<organism evidence="5 6">
    <name type="scientific">Thermoleophilum album</name>
    <dbReference type="NCBI Taxonomy" id="29539"/>
    <lineage>
        <taxon>Bacteria</taxon>
        <taxon>Bacillati</taxon>
        <taxon>Actinomycetota</taxon>
        <taxon>Thermoleophilia</taxon>
        <taxon>Thermoleophilales</taxon>
        <taxon>Thermoleophilaceae</taxon>
        <taxon>Thermoleophilum</taxon>
    </lineage>
</organism>
<dbReference type="AlphaFoldDB" id="A0A1H6FUT0"/>
<keyword evidence="1 2" id="KW-0808">Transferase</keyword>
<accession>A0A1H6FUT0</accession>
<evidence type="ECO:0000256" key="2">
    <source>
        <dbReference type="RuleBase" id="RU003750"/>
    </source>
</evidence>
<feature type="transmembrane region" description="Helical" evidence="4">
    <location>
        <begin position="166"/>
        <end position="182"/>
    </location>
</feature>